<keyword evidence="2 5" id="KW-0689">Ribosomal protein</keyword>
<evidence type="ECO:0000256" key="2">
    <source>
        <dbReference type="ARBA" id="ARBA00022980"/>
    </source>
</evidence>
<gene>
    <name evidence="5" type="primary">rplT</name>
    <name evidence="7" type="ORF">A2W45_00135</name>
</gene>
<evidence type="ECO:0000256" key="6">
    <source>
        <dbReference type="RuleBase" id="RU000560"/>
    </source>
</evidence>
<dbReference type="Gene3D" id="1.10.1900.20">
    <property type="entry name" value="Ribosomal protein L20"/>
    <property type="match status" value="1"/>
</dbReference>
<dbReference type="GO" id="GO:0005840">
    <property type="term" value="C:ribosome"/>
    <property type="evidence" value="ECO:0007669"/>
    <property type="project" value="UniProtKB-KW"/>
</dbReference>
<dbReference type="SUPFAM" id="SSF74731">
    <property type="entry name" value="Ribosomal protein L20"/>
    <property type="match status" value="1"/>
</dbReference>
<evidence type="ECO:0000256" key="4">
    <source>
        <dbReference type="ARBA" id="ARBA00035172"/>
    </source>
</evidence>
<dbReference type="InterPro" id="IPR005813">
    <property type="entry name" value="Ribosomal_bL20"/>
</dbReference>
<dbReference type="GO" id="GO:0003735">
    <property type="term" value="F:structural constituent of ribosome"/>
    <property type="evidence" value="ECO:0007669"/>
    <property type="project" value="InterPro"/>
</dbReference>
<evidence type="ECO:0000256" key="3">
    <source>
        <dbReference type="ARBA" id="ARBA00023274"/>
    </source>
</evidence>
<sequence length="114" mass="13114">MMRVKRGVTTHKRHKKLLAHAKGYRGGRSKLIKLAKEAVIHAGVDAYRGRKEKKRTNRSLWITRINGALTPHNLSYSQFINKLKSKKIELDRKILSQIAIEDPQAFDEIVKKVS</sequence>
<dbReference type="GO" id="GO:0006412">
    <property type="term" value="P:translation"/>
    <property type="evidence" value="ECO:0007669"/>
    <property type="project" value="InterPro"/>
</dbReference>
<dbReference type="InterPro" id="IPR035566">
    <property type="entry name" value="Ribosomal_protein_bL20_C"/>
</dbReference>
<dbReference type="Pfam" id="PF00453">
    <property type="entry name" value="Ribosomal_L20"/>
    <property type="match status" value="1"/>
</dbReference>
<dbReference type="Proteomes" id="UP000178393">
    <property type="component" value="Unassembled WGS sequence"/>
</dbReference>
<accession>A0A1F5H905</accession>
<keyword evidence="5 6" id="KW-0694">RNA-binding</keyword>
<dbReference type="PANTHER" id="PTHR10986">
    <property type="entry name" value="39S RIBOSOMAL PROTEIN L20"/>
    <property type="match status" value="1"/>
</dbReference>
<dbReference type="FunFam" id="1.10.1900.20:FF:000001">
    <property type="entry name" value="50S ribosomal protein L20"/>
    <property type="match status" value="1"/>
</dbReference>
<proteinExistence type="inferred from homology"/>
<dbReference type="EMBL" id="MFBH01000003">
    <property type="protein sequence ID" value="OGE00601.1"/>
    <property type="molecule type" value="Genomic_DNA"/>
</dbReference>
<dbReference type="Gene3D" id="6.10.160.10">
    <property type="match status" value="1"/>
</dbReference>
<protein>
    <recommendedName>
        <fullName evidence="4 5">Large ribosomal subunit protein bL20</fullName>
    </recommendedName>
</protein>
<dbReference type="HAMAP" id="MF_00382">
    <property type="entry name" value="Ribosomal_bL20"/>
    <property type="match status" value="1"/>
</dbReference>
<dbReference type="GO" id="GO:0019843">
    <property type="term" value="F:rRNA binding"/>
    <property type="evidence" value="ECO:0007669"/>
    <property type="project" value="UniProtKB-UniRule"/>
</dbReference>
<comment type="similarity">
    <text evidence="1 5 6">Belongs to the bacterial ribosomal protein bL20 family.</text>
</comment>
<dbReference type="CDD" id="cd07026">
    <property type="entry name" value="Ribosomal_L20"/>
    <property type="match status" value="1"/>
</dbReference>
<dbReference type="GO" id="GO:1990904">
    <property type="term" value="C:ribonucleoprotein complex"/>
    <property type="evidence" value="ECO:0007669"/>
    <property type="project" value="UniProtKB-KW"/>
</dbReference>
<comment type="caution">
    <text evidence="7">The sequence shown here is derived from an EMBL/GenBank/DDBJ whole genome shotgun (WGS) entry which is preliminary data.</text>
</comment>
<dbReference type="GO" id="GO:0000027">
    <property type="term" value="P:ribosomal large subunit assembly"/>
    <property type="evidence" value="ECO:0007669"/>
    <property type="project" value="UniProtKB-UniRule"/>
</dbReference>
<evidence type="ECO:0000256" key="5">
    <source>
        <dbReference type="HAMAP-Rule" id="MF_00382"/>
    </source>
</evidence>
<organism evidence="7 8">
    <name type="scientific">Candidatus Curtissbacteria bacterium RIFCSPHIGHO2_12_41_11</name>
    <dbReference type="NCBI Taxonomy" id="1797718"/>
    <lineage>
        <taxon>Bacteria</taxon>
        <taxon>Candidatus Curtissiibacteriota</taxon>
    </lineage>
</organism>
<evidence type="ECO:0000256" key="1">
    <source>
        <dbReference type="ARBA" id="ARBA00007698"/>
    </source>
</evidence>
<dbReference type="PRINTS" id="PR00062">
    <property type="entry name" value="RIBOSOMALL20"/>
</dbReference>
<comment type="function">
    <text evidence="5 6">Binds directly to 23S ribosomal RNA and is necessary for the in vitro assembly process of the 50S ribosomal subunit. It is not involved in the protein synthesizing functions of that subunit.</text>
</comment>
<reference evidence="7 8" key="1">
    <citation type="journal article" date="2016" name="Nat. Commun.">
        <title>Thousands of microbial genomes shed light on interconnected biogeochemical processes in an aquifer system.</title>
        <authorList>
            <person name="Anantharaman K."/>
            <person name="Brown C.T."/>
            <person name="Hug L.A."/>
            <person name="Sharon I."/>
            <person name="Castelle C.J."/>
            <person name="Probst A.J."/>
            <person name="Thomas B.C."/>
            <person name="Singh A."/>
            <person name="Wilkins M.J."/>
            <person name="Karaoz U."/>
            <person name="Brodie E.L."/>
            <person name="Williams K.H."/>
            <person name="Hubbard S.S."/>
            <person name="Banfield J.F."/>
        </authorList>
    </citation>
    <scope>NUCLEOTIDE SEQUENCE [LARGE SCALE GENOMIC DNA]</scope>
</reference>
<keyword evidence="3 5" id="KW-0687">Ribonucleoprotein</keyword>
<evidence type="ECO:0000313" key="8">
    <source>
        <dbReference type="Proteomes" id="UP000178393"/>
    </source>
</evidence>
<keyword evidence="5 6" id="KW-0699">rRNA-binding</keyword>
<dbReference type="AlphaFoldDB" id="A0A1F5H905"/>
<dbReference type="NCBIfam" id="TIGR01032">
    <property type="entry name" value="rplT_bact"/>
    <property type="match status" value="1"/>
</dbReference>
<evidence type="ECO:0000313" key="7">
    <source>
        <dbReference type="EMBL" id="OGE00601.1"/>
    </source>
</evidence>
<name>A0A1F5H905_9BACT</name>